<protein>
    <recommendedName>
        <fullName evidence="1">ATP-dependent DNA helicase</fullName>
        <ecNumber evidence="1">5.6.2.3</ecNumber>
    </recommendedName>
</protein>
<evidence type="ECO:0000313" key="4">
    <source>
        <dbReference type="EMBL" id="EPS95060.1"/>
    </source>
</evidence>
<feature type="non-terminal residue" evidence="4">
    <location>
        <position position="504"/>
    </location>
</feature>
<dbReference type="InterPro" id="IPR027417">
    <property type="entry name" value="P-loop_NTPase"/>
</dbReference>
<dbReference type="AlphaFoldDB" id="S8EZJ8"/>
<dbReference type="InterPro" id="IPR010285">
    <property type="entry name" value="DNA_helicase_pif1-like_DEAD"/>
</dbReference>
<dbReference type="STRING" id="743788.S8EZJ8"/>
<dbReference type="GO" id="GO:0016887">
    <property type="term" value="F:ATP hydrolysis activity"/>
    <property type="evidence" value="ECO:0007669"/>
    <property type="project" value="RHEA"/>
</dbReference>
<dbReference type="GO" id="GO:0043139">
    <property type="term" value="F:5'-3' DNA helicase activity"/>
    <property type="evidence" value="ECO:0007669"/>
    <property type="project" value="UniProtKB-EC"/>
</dbReference>
<dbReference type="Gene3D" id="3.40.50.300">
    <property type="entry name" value="P-loop containing nucleotide triphosphate hydrolases"/>
    <property type="match status" value="1"/>
</dbReference>
<feature type="region of interest" description="Disordered" evidence="2">
    <location>
        <begin position="118"/>
        <end position="139"/>
    </location>
</feature>
<accession>S8EZJ8</accession>
<dbReference type="EMBL" id="KE504216">
    <property type="protein sequence ID" value="EPS95060.1"/>
    <property type="molecule type" value="Genomic_DNA"/>
</dbReference>
<dbReference type="GO" id="GO:0000723">
    <property type="term" value="P:telomere maintenance"/>
    <property type="evidence" value="ECO:0007669"/>
    <property type="project" value="InterPro"/>
</dbReference>
<comment type="similarity">
    <text evidence="1">Belongs to the helicase family.</text>
</comment>
<keyword evidence="1" id="KW-0547">Nucleotide-binding</keyword>
<dbReference type="eggNOG" id="KOG0987">
    <property type="taxonomic scope" value="Eukaryota"/>
</dbReference>
<dbReference type="InParanoid" id="S8EZJ8"/>
<keyword evidence="1" id="KW-0227">DNA damage</keyword>
<evidence type="ECO:0000259" key="3">
    <source>
        <dbReference type="Pfam" id="PF05970"/>
    </source>
</evidence>
<dbReference type="OrthoDB" id="432234at2759"/>
<feature type="domain" description="DNA helicase Pif1-like DEAD-box helicase" evidence="3">
    <location>
        <begin position="423"/>
        <end position="502"/>
    </location>
</feature>
<feature type="non-terminal residue" evidence="4">
    <location>
        <position position="1"/>
    </location>
</feature>
<dbReference type="EC" id="5.6.2.3" evidence="1"/>
<gene>
    <name evidence="4" type="ORF">FOMPIDRAFT_1104748</name>
</gene>
<dbReference type="Pfam" id="PF05970">
    <property type="entry name" value="PIF1"/>
    <property type="match status" value="1"/>
</dbReference>
<dbReference type="HOGENOM" id="CLU_029862_0_0_1"/>
<evidence type="ECO:0000256" key="1">
    <source>
        <dbReference type="RuleBase" id="RU363044"/>
    </source>
</evidence>
<keyword evidence="1" id="KW-0378">Hydrolase</keyword>
<dbReference type="GO" id="GO:0006281">
    <property type="term" value="P:DNA repair"/>
    <property type="evidence" value="ECO:0007669"/>
    <property type="project" value="UniProtKB-KW"/>
</dbReference>
<proteinExistence type="inferred from homology"/>
<organism evidence="4 5">
    <name type="scientific">Fomitopsis schrenkii</name>
    <name type="common">Brown rot fungus</name>
    <dbReference type="NCBI Taxonomy" id="2126942"/>
    <lineage>
        <taxon>Eukaryota</taxon>
        <taxon>Fungi</taxon>
        <taxon>Dikarya</taxon>
        <taxon>Basidiomycota</taxon>
        <taxon>Agaricomycotina</taxon>
        <taxon>Agaricomycetes</taxon>
        <taxon>Polyporales</taxon>
        <taxon>Fomitopsis</taxon>
    </lineage>
</organism>
<dbReference type="GO" id="GO:0005524">
    <property type="term" value="F:ATP binding"/>
    <property type="evidence" value="ECO:0007669"/>
    <property type="project" value="UniProtKB-KW"/>
</dbReference>
<sequence>AARSVIMKIVNALSAMQQVGAPAACAFLLGNPDHYTDQTFKTFYWQSYVTFVENTASIPSDRPCHKGLEEAESEKVLFSRQDDTVVPHYRVNDYIFRPVEYESLSLYDYLTSTVVRKRRRQRTRHQSHPETNSSGASFLDDHPLHGSHIVCTVSKKYVLNFIGSVLPRTDVGDRETYCRTMLVFFKPDGWRSGNDICRDHQTWEEAFDSTTFAECHVQVMRNMNVLYECLDARDDYAAMRRQQESEASTGQSPMSSLSHEELISSDLNGMPNTDGVDDAVIDALENPASLHSRHMSVIDTRMKAMRNIVANIYGRVDAGDIFGPSASLELPYASPDDWNDMVRREKEKVASICRRVFVSPSTSISDNAERERSPHDSEHIVCNMVCVVTCSSFHSFVHEFNIPNSMQDANLLLMHEISSQYALNDKQVLAFGIVAGHLHRRDSSPLRMYLGGMGGTGKSTVVRALMTFLGKRGECNRFLVLAPTGTAACNIDGQTYHSALGIRR</sequence>
<dbReference type="SUPFAM" id="SSF52540">
    <property type="entry name" value="P-loop containing nucleoside triphosphate hydrolases"/>
    <property type="match status" value="1"/>
</dbReference>
<reference evidence="4 5" key="1">
    <citation type="journal article" date="2012" name="Science">
        <title>The Paleozoic origin of enzymatic lignin decomposition reconstructed from 31 fungal genomes.</title>
        <authorList>
            <person name="Floudas D."/>
            <person name="Binder M."/>
            <person name="Riley R."/>
            <person name="Barry K."/>
            <person name="Blanchette R.A."/>
            <person name="Henrissat B."/>
            <person name="Martinez A.T."/>
            <person name="Otillar R."/>
            <person name="Spatafora J.W."/>
            <person name="Yadav J.S."/>
            <person name="Aerts A."/>
            <person name="Benoit I."/>
            <person name="Boyd A."/>
            <person name="Carlson A."/>
            <person name="Copeland A."/>
            <person name="Coutinho P.M."/>
            <person name="de Vries R.P."/>
            <person name="Ferreira P."/>
            <person name="Findley K."/>
            <person name="Foster B."/>
            <person name="Gaskell J."/>
            <person name="Glotzer D."/>
            <person name="Gorecki P."/>
            <person name="Heitman J."/>
            <person name="Hesse C."/>
            <person name="Hori C."/>
            <person name="Igarashi K."/>
            <person name="Jurgens J.A."/>
            <person name="Kallen N."/>
            <person name="Kersten P."/>
            <person name="Kohler A."/>
            <person name="Kuees U."/>
            <person name="Kumar T.K.A."/>
            <person name="Kuo A."/>
            <person name="LaButti K."/>
            <person name="Larrondo L.F."/>
            <person name="Lindquist E."/>
            <person name="Ling A."/>
            <person name="Lombard V."/>
            <person name="Lucas S."/>
            <person name="Lundell T."/>
            <person name="Martin R."/>
            <person name="McLaughlin D.J."/>
            <person name="Morgenstern I."/>
            <person name="Morin E."/>
            <person name="Murat C."/>
            <person name="Nagy L.G."/>
            <person name="Nolan M."/>
            <person name="Ohm R.A."/>
            <person name="Patyshakuliyeva A."/>
            <person name="Rokas A."/>
            <person name="Ruiz-Duenas F.J."/>
            <person name="Sabat G."/>
            <person name="Salamov A."/>
            <person name="Samejima M."/>
            <person name="Schmutz J."/>
            <person name="Slot J.C."/>
            <person name="St John F."/>
            <person name="Stenlid J."/>
            <person name="Sun H."/>
            <person name="Sun S."/>
            <person name="Syed K."/>
            <person name="Tsang A."/>
            <person name="Wiebenga A."/>
            <person name="Young D."/>
            <person name="Pisabarro A."/>
            <person name="Eastwood D.C."/>
            <person name="Martin F."/>
            <person name="Cullen D."/>
            <person name="Grigoriev I.V."/>
            <person name="Hibbett D.S."/>
        </authorList>
    </citation>
    <scope>NUCLEOTIDE SEQUENCE</scope>
    <source>
        <strain evidence="5">FP-58527</strain>
    </source>
</reference>
<keyword evidence="5" id="KW-1185">Reference proteome</keyword>
<keyword evidence="1" id="KW-0234">DNA repair</keyword>
<evidence type="ECO:0000256" key="2">
    <source>
        <dbReference type="SAM" id="MobiDB-lite"/>
    </source>
</evidence>
<comment type="catalytic activity">
    <reaction evidence="1">
        <text>ATP + H2O = ADP + phosphate + H(+)</text>
        <dbReference type="Rhea" id="RHEA:13065"/>
        <dbReference type="ChEBI" id="CHEBI:15377"/>
        <dbReference type="ChEBI" id="CHEBI:15378"/>
        <dbReference type="ChEBI" id="CHEBI:30616"/>
        <dbReference type="ChEBI" id="CHEBI:43474"/>
        <dbReference type="ChEBI" id="CHEBI:456216"/>
        <dbReference type="EC" id="5.6.2.3"/>
    </reaction>
</comment>
<keyword evidence="1" id="KW-0347">Helicase</keyword>
<dbReference type="GO" id="GO:0006310">
    <property type="term" value="P:DNA recombination"/>
    <property type="evidence" value="ECO:0007669"/>
    <property type="project" value="UniProtKB-KW"/>
</dbReference>
<evidence type="ECO:0000313" key="5">
    <source>
        <dbReference type="Proteomes" id="UP000015241"/>
    </source>
</evidence>
<dbReference type="Proteomes" id="UP000015241">
    <property type="component" value="Unassembled WGS sequence"/>
</dbReference>
<keyword evidence="1" id="KW-0233">DNA recombination</keyword>
<name>S8EZJ8_FOMSC</name>
<comment type="cofactor">
    <cofactor evidence="1">
        <name>Mg(2+)</name>
        <dbReference type="ChEBI" id="CHEBI:18420"/>
    </cofactor>
</comment>
<keyword evidence="1" id="KW-0067">ATP-binding</keyword>